<dbReference type="CDD" id="cd00130">
    <property type="entry name" value="PAS"/>
    <property type="match status" value="1"/>
</dbReference>
<dbReference type="OrthoDB" id="9801651at2"/>
<proteinExistence type="predicted"/>
<evidence type="ECO:0000256" key="1">
    <source>
        <dbReference type="ARBA" id="ARBA00000085"/>
    </source>
</evidence>
<comment type="catalytic activity">
    <reaction evidence="1">
        <text>ATP + protein L-histidine = ADP + protein N-phospho-L-histidine.</text>
        <dbReference type="EC" id="2.7.13.3"/>
    </reaction>
</comment>
<dbReference type="InterPro" id="IPR003661">
    <property type="entry name" value="HisK_dim/P_dom"/>
</dbReference>
<accession>A0A1G8BQF4</accession>
<dbReference type="InterPro" id="IPR001610">
    <property type="entry name" value="PAC"/>
</dbReference>
<protein>
    <recommendedName>
        <fullName evidence="3">histidine kinase</fullName>
        <ecNumber evidence="3">2.7.13.3</ecNumber>
    </recommendedName>
</protein>
<evidence type="ECO:0000256" key="6">
    <source>
        <dbReference type="ARBA" id="ARBA00022741"/>
    </source>
</evidence>
<keyword evidence="6" id="KW-0547">Nucleotide-binding</keyword>
<dbReference type="PRINTS" id="PR00344">
    <property type="entry name" value="BCTRLSENSOR"/>
</dbReference>
<evidence type="ECO:0000256" key="3">
    <source>
        <dbReference type="ARBA" id="ARBA00012438"/>
    </source>
</evidence>
<evidence type="ECO:0000256" key="8">
    <source>
        <dbReference type="ARBA" id="ARBA00022840"/>
    </source>
</evidence>
<dbReference type="SMART" id="SM00086">
    <property type="entry name" value="PAC"/>
    <property type="match status" value="2"/>
</dbReference>
<dbReference type="PROSITE" id="PS50109">
    <property type="entry name" value="HIS_KIN"/>
    <property type="match status" value="1"/>
</dbReference>
<dbReference type="InterPro" id="IPR003018">
    <property type="entry name" value="GAF"/>
</dbReference>
<dbReference type="PROSITE" id="PS50112">
    <property type="entry name" value="PAS"/>
    <property type="match status" value="2"/>
</dbReference>
<dbReference type="SUPFAM" id="SSF47384">
    <property type="entry name" value="Homodimeric domain of signal transducing histidine kinase"/>
    <property type="match status" value="1"/>
</dbReference>
<dbReference type="GO" id="GO:0005524">
    <property type="term" value="F:ATP binding"/>
    <property type="evidence" value="ECO:0007669"/>
    <property type="project" value="UniProtKB-KW"/>
</dbReference>
<dbReference type="InterPro" id="IPR035965">
    <property type="entry name" value="PAS-like_dom_sf"/>
</dbReference>
<dbReference type="InterPro" id="IPR013656">
    <property type="entry name" value="PAS_4"/>
</dbReference>
<dbReference type="InterPro" id="IPR036890">
    <property type="entry name" value="HATPase_C_sf"/>
</dbReference>
<dbReference type="SMART" id="SM00065">
    <property type="entry name" value="GAF"/>
    <property type="match status" value="1"/>
</dbReference>
<evidence type="ECO:0000256" key="5">
    <source>
        <dbReference type="ARBA" id="ARBA00022679"/>
    </source>
</evidence>
<dbReference type="InterPro" id="IPR004358">
    <property type="entry name" value="Sig_transdc_His_kin-like_C"/>
</dbReference>
<dbReference type="Gene3D" id="3.30.565.10">
    <property type="entry name" value="Histidine kinase-like ATPase, C-terminal domain"/>
    <property type="match status" value="1"/>
</dbReference>
<dbReference type="Gene3D" id="3.30.450.20">
    <property type="entry name" value="PAS domain"/>
    <property type="match status" value="4"/>
</dbReference>
<comment type="subcellular location">
    <subcellularLocation>
        <location evidence="2">Membrane</location>
    </subcellularLocation>
</comment>
<dbReference type="GO" id="GO:0009927">
    <property type="term" value="F:histidine phosphotransfer kinase activity"/>
    <property type="evidence" value="ECO:0007669"/>
    <property type="project" value="TreeGrafter"/>
</dbReference>
<evidence type="ECO:0000259" key="12">
    <source>
        <dbReference type="PROSITE" id="PS50112"/>
    </source>
</evidence>
<dbReference type="Pfam" id="PF01590">
    <property type="entry name" value="GAF"/>
    <property type="match status" value="1"/>
</dbReference>
<keyword evidence="9" id="KW-0902">Two-component regulatory system</keyword>
<dbReference type="Pfam" id="PF02518">
    <property type="entry name" value="HATPase_c"/>
    <property type="match status" value="1"/>
</dbReference>
<gene>
    <name evidence="13" type="ORF">SAMN05421742_10697</name>
</gene>
<evidence type="ECO:0000256" key="10">
    <source>
        <dbReference type="ARBA" id="ARBA00023136"/>
    </source>
</evidence>
<keyword evidence="8" id="KW-0067">ATP-binding</keyword>
<dbReference type="Gene3D" id="1.10.287.130">
    <property type="match status" value="1"/>
</dbReference>
<keyword evidence="10" id="KW-0472">Membrane</keyword>
<dbReference type="InterPro" id="IPR003594">
    <property type="entry name" value="HATPase_dom"/>
</dbReference>
<dbReference type="SUPFAM" id="SSF55785">
    <property type="entry name" value="PYP-like sensor domain (PAS domain)"/>
    <property type="match status" value="3"/>
</dbReference>
<keyword evidence="4" id="KW-0597">Phosphoprotein</keyword>
<dbReference type="GO" id="GO:0000155">
    <property type="term" value="F:phosphorelay sensor kinase activity"/>
    <property type="evidence" value="ECO:0007669"/>
    <property type="project" value="InterPro"/>
</dbReference>
<dbReference type="SUPFAM" id="SSF55874">
    <property type="entry name" value="ATPase domain of HSP90 chaperone/DNA topoisomerase II/histidine kinase"/>
    <property type="match status" value="1"/>
</dbReference>
<name>A0A1G8BQF4_9PROT</name>
<dbReference type="STRING" id="83401.SAMN05421742_10697"/>
<keyword evidence="14" id="KW-1185">Reference proteome</keyword>
<reference evidence="14" key="1">
    <citation type="submission" date="2016-10" db="EMBL/GenBank/DDBJ databases">
        <authorList>
            <person name="Varghese N."/>
            <person name="Submissions S."/>
        </authorList>
    </citation>
    <scope>NUCLEOTIDE SEQUENCE [LARGE SCALE GENOMIC DNA]</scope>
    <source>
        <strain evidence="14">930I</strain>
    </source>
</reference>
<feature type="domain" description="PAS" evidence="12">
    <location>
        <begin position="520"/>
        <end position="556"/>
    </location>
</feature>
<sequence length="1066" mass="115731">MTAPEPQAADAHDPEPFRARFRPSLSWRVFGPLAVVVMTATGVLTAEIVESSNFHVLRHEVAVHWNGVPDAGPALVGLIEAAPQQRVNRAEAAALLRRMTSPGGFHEALLIEATGRVVVSSRAPAPSQPFFLDEQSLSRLAAGRPHTVIRQPPPQPGSATPGLDGVYLRPLPGQDGRLLGVVALRLPLDHQLPGLIAARRVAGLTSAGLAGLLGLIGFTALRVTERRMRGAEADRDAATRDRHQADAARRSQEDLLGIVLDSVPAVISYLDREGRYRLTNPRLAEWLGIERHGLIGRTVAEVLGPAYQTVRPHLERALRGHVETFQFDLPTGDGGERTVRGIYTPHRVDQRVAGVVSMVQDITERIALERALRQANDAMERTVEERTRQLSVSEARFRDFAQATSDWLWETDAEHRFTWVSGPGKTDVASPLAALVNQDSVDGVGIQASPGVLARHREDIAARRPFRDLVVTDTRDADHPRTLRISGRPVFDVAGVFLGYRGTTSDITRQTETEARARQAETRLAEAMESLADGFVLWDSEDRLVLANPAYYHLYGPGVASIQPGSTFAQAVEAFLATGVRYTDNAFQGLDPAQVLVTRQSHHHRGNACEVTTADGRWFRITERPTATGNVVSMHSDITDLKTIELALKDSREALRELHRLTIGLGREDGSGGLDLLLDFLAQRFSLPVAFLARRQEAHLVIERCRGDAVEGVTPGRRLPLTGSLAGETLDSAEPVVACGPLAAEEADLGSGTFVGIRVLVHGAPWGVLGLAGADPLDDPTTHHRLELLKLTAQWIGGELTRRDNEQSLRRAMEEAELANRTKSEFLANMSHELRTPLNAIIGFSEIMASQIHGPLGDPAYGEYAVNIGDSGRHLLAIISDILDVSKIESGQVTLHEDEVEVGELVEASLRLVRERALKAGIRLDHRLAPDLPRLFCDQRRIKQVLINLLSNAVKFTTGGGHVRVLGWRAEEDGGLVLAVRDSGVGMSDAEIVLALTPFTQIDSILIKRHEGTGLGLPLSKSLAELHGGRLVVDSEKGVGTTVSLWLPAERLRWPTGPAAGAAGEG</sequence>
<dbReference type="RefSeq" id="WP_092619414.1">
    <property type="nucleotide sequence ID" value="NZ_FNCV01000006.1"/>
</dbReference>
<dbReference type="PANTHER" id="PTHR43047:SF72">
    <property type="entry name" value="OSMOSENSING HISTIDINE PROTEIN KINASE SLN1"/>
    <property type="match status" value="1"/>
</dbReference>
<evidence type="ECO:0000256" key="9">
    <source>
        <dbReference type="ARBA" id="ARBA00023012"/>
    </source>
</evidence>
<dbReference type="FunFam" id="1.10.287.130:FF:000038">
    <property type="entry name" value="Sensory transduction histidine kinase"/>
    <property type="match status" value="1"/>
</dbReference>
<dbReference type="EMBL" id="FNCV01000006">
    <property type="protein sequence ID" value="SDH35467.1"/>
    <property type="molecule type" value="Genomic_DNA"/>
</dbReference>
<keyword evidence="7" id="KW-0418">Kinase</keyword>
<organism evidence="13 14">
    <name type="scientific">Roseospirillum parvum</name>
    <dbReference type="NCBI Taxonomy" id="83401"/>
    <lineage>
        <taxon>Bacteria</taxon>
        <taxon>Pseudomonadati</taxon>
        <taxon>Pseudomonadota</taxon>
        <taxon>Alphaproteobacteria</taxon>
        <taxon>Rhodospirillales</taxon>
        <taxon>Rhodospirillaceae</taxon>
        <taxon>Roseospirillum</taxon>
    </lineage>
</organism>
<feature type="domain" description="PAS" evidence="12">
    <location>
        <begin position="252"/>
        <end position="305"/>
    </location>
</feature>
<dbReference type="EC" id="2.7.13.3" evidence="3"/>
<dbReference type="Pfam" id="PF00512">
    <property type="entry name" value="HisKA"/>
    <property type="match status" value="1"/>
</dbReference>
<dbReference type="SMART" id="SM00387">
    <property type="entry name" value="HATPase_c"/>
    <property type="match status" value="1"/>
</dbReference>
<dbReference type="CDD" id="cd16922">
    <property type="entry name" value="HATPase_EvgS-ArcB-TorS-like"/>
    <property type="match status" value="1"/>
</dbReference>
<dbReference type="Pfam" id="PF12860">
    <property type="entry name" value="PAS_7"/>
    <property type="match status" value="1"/>
</dbReference>
<dbReference type="InterPro" id="IPR005467">
    <property type="entry name" value="His_kinase_dom"/>
</dbReference>
<feature type="domain" description="Histidine kinase" evidence="11">
    <location>
        <begin position="829"/>
        <end position="1051"/>
    </location>
</feature>
<evidence type="ECO:0000256" key="4">
    <source>
        <dbReference type="ARBA" id="ARBA00022553"/>
    </source>
</evidence>
<keyword evidence="5" id="KW-0808">Transferase</keyword>
<dbReference type="PANTHER" id="PTHR43047">
    <property type="entry name" value="TWO-COMPONENT HISTIDINE PROTEIN KINASE"/>
    <property type="match status" value="1"/>
</dbReference>
<dbReference type="Proteomes" id="UP000217076">
    <property type="component" value="Unassembled WGS sequence"/>
</dbReference>
<evidence type="ECO:0000259" key="11">
    <source>
        <dbReference type="PROSITE" id="PS50109"/>
    </source>
</evidence>
<dbReference type="SMART" id="SM00091">
    <property type="entry name" value="PAS"/>
    <property type="match status" value="3"/>
</dbReference>
<dbReference type="InterPro" id="IPR000014">
    <property type="entry name" value="PAS"/>
</dbReference>
<evidence type="ECO:0000313" key="14">
    <source>
        <dbReference type="Proteomes" id="UP000217076"/>
    </source>
</evidence>
<dbReference type="CDD" id="cd00082">
    <property type="entry name" value="HisKA"/>
    <property type="match status" value="1"/>
</dbReference>
<evidence type="ECO:0000313" key="13">
    <source>
        <dbReference type="EMBL" id="SDH35467.1"/>
    </source>
</evidence>
<evidence type="ECO:0000256" key="2">
    <source>
        <dbReference type="ARBA" id="ARBA00004370"/>
    </source>
</evidence>
<dbReference type="SUPFAM" id="SSF55781">
    <property type="entry name" value="GAF domain-like"/>
    <property type="match status" value="1"/>
</dbReference>
<dbReference type="AlphaFoldDB" id="A0A1G8BQF4"/>
<evidence type="ECO:0000256" key="7">
    <source>
        <dbReference type="ARBA" id="ARBA00022777"/>
    </source>
</evidence>
<dbReference type="SMART" id="SM00388">
    <property type="entry name" value="HisKA"/>
    <property type="match status" value="1"/>
</dbReference>
<dbReference type="Pfam" id="PF08448">
    <property type="entry name" value="PAS_4"/>
    <property type="match status" value="1"/>
</dbReference>
<dbReference type="NCBIfam" id="TIGR00229">
    <property type="entry name" value="sensory_box"/>
    <property type="match status" value="1"/>
</dbReference>
<dbReference type="GO" id="GO:0005886">
    <property type="term" value="C:plasma membrane"/>
    <property type="evidence" value="ECO:0007669"/>
    <property type="project" value="TreeGrafter"/>
</dbReference>
<dbReference type="InterPro" id="IPR036097">
    <property type="entry name" value="HisK_dim/P_sf"/>
</dbReference>